<proteinExistence type="predicted"/>
<evidence type="ECO:0000313" key="1">
    <source>
        <dbReference type="EMBL" id="KAH7931163.1"/>
    </source>
</evidence>
<reference evidence="1" key="1">
    <citation type="journal article" date="2021" name="New Phytol.">
        <title>Evolutionary innovations through gain and loss of genes in the ectomycorrhizal Boletales.</title>
        <authorList>
            <person name="Wu G."/>
            <person name="Miyauchi S."/>
            <person name="Morin E."/>
            <person name="Kuo A."/>
            <person name="Drula E."/>
            <person name="Varga T."/>
            <person name="Kohler A."/>
            <person name="Feng B."/>
            <person name="Cao Y."/>
            <person name="Lipzen A."/>
            <person name="Daum C."/>
            <person name="Hundley H."/>
            <person name="Pangilinan J."/>
            <person name="Johnson J."/>
            <person name="Barry K."/>
            <person name="LaButti K."/>
            <person name="Ng V."/>
            <person name="Ahrendt S."/>
            <person name="Min B."/>
            <person name="Choi I.G."/>
            <person name="Park H."/>
            <person name="Plett J.M."/>
            <person name="Magnuson J."/>
            <person name="Spatafora J.W."/>
            <person name="Nagy L.G."/>
            <person name="Henrissat B."/>
            <person name="Grigoriev I.V."/>
            <person name="Yang Z.L."/>
            <person name="Xu J."/>
            <person name="Martin F.M."/>
        </authorList>
    </citation>
    <scope>NUCLEOTIDE SEQUENCE</scope>
    <source>
        <strain evidence="1">KUC20120723A-06</strain>
    </source>
</reference>
<name>A0ACB8C1L4_9AGAM</name>
<sequence>MSTPLSTELSSAPRTFQGKAGAGGIGSPSPKDFREFLNGLLENDLGEASPAQGPVRDKSTWLAVISGLSEQIIGPFPYATPATRSTSNERLVLADVSLDVLSRVAERVEYLYAGEEATTKKLFVGLLGLCTSAESWLEVEATVKEDAPPPCTLYPKALHVLVGLLRSLGTVRPEDGPEKSSWKFLREVLSCCVETCEGHIIVDLLSKTLYPALLPQWFMVDLMRRITEITRLTFDYCLTCPTSPSMRSRSLARVIDATSTIMIQRNGFGCEGALEGLQCHLLLRRLEEGPKLGCDVADSALKKVLIDAPYGFPAAAAFGLPVLNILRRESWGDAGQNLRLVAKAFVRLCVPHSDPATLQAMKVFFAKSEPPEDEDVLLRQIEQRQADLLIDEPHKTQKRAALTWCTKVREMLQEVIIPDQVDWMDIGDNSSADMLVQKALDGIQKRFIRPLHETSTSARLSIAERLVAFSALISETEGLVSLTPVSNASLFVPLTVLMDGPPNEVTAQVRQRIYSSLNTIIHRSAACDELTDITEFIQRGLVDKERFVRLDAGINRLLETTVKASFKETTLITVGSIGKVSTTEVLGQAVCCLISQLGDSNPIIKGVAYILAHVFQLHGPGQPNISLQFILKVLDNKTIDIQSVIKSCVVPLLAELVVVLGDENDDVAASALQALKKVARTLLFPKGDRDLADIDLTPLLKSYMLGVVSNLNDMLQDVQGKKSIPVKRQILRGLGVLFGQIGSSVHNIAPQIMATLQTMFLIPELAEVTLATWYIFLSTLSISDVGPHIGPTSASIVSSWSTLSPAGRESAKTCLHYIIFEIGERSGAHLDEVVDLSAIPDFANEREKLKTCRRSWSPREKLEKILERSTSDNFTVALQSLGELKAFMLREEPSFIQSLASGDVFDSLIGKIQSTLFAIACRDGEGTDPLRLLAFECMGILGAIDPDRCEIGLDESRMVVRSNFTDEGESVLFALHLIKDVLVGAFRSTSDIKYQAHLAFTIQELLSFCKFTPALVAPGSTSVPMKVRNRWNSLPKHILETVTPLLEAKFAAPQKSLPELQHPIYPHQRTYREWVQLWTAYLITKASGPTAQKIFGVFRSAVRNRDVGVAHHLLPHLVLNILLSGNEVDQQHILAELLAVLEDQVALSSMSTPDKKFLSAQAVFMLLDHLSKYVRILRQEISSKIADSKRARGQQVSVEGEEQLVRVDSVLSSIDHDLMAKAALQCKAYARSLMNFERQIMSLRERQSPSQAKDITPYYERLHEIYANLDEPDGMEGISTLILSPSLEHQIRQHESTGRWTSAQSCWEVRLQQSPDNLDFHLGLLRCLRNLGHYDTLRTHVQGVLVRNPDWESALAGFQAESAWMIGAWDDVHKIVENTAHQSPPIVKARVLLAMRSSDPLNITTSLALARSVLGTPITASGAKGYRRSYDALLDLHLIHEVEMIHASISQLPSSSQDRRLVMQSLGKSLAARLDHTLPNFRIRESVLSMRRTAFLLSIGPRPSVTGEIGRSWLASAKIARKAGQWQTAYSAVLQAQQSNVRFSFLESAKLVKVTGEPLRALQELENSMRLIGLIEDKSDTIDLTEDSTDTKRMKAKSATDLWPKWESGFYHLGQFHDQCFKNLTLQDQEDRGIRMNLHTVRNFAKAIMHGSKYVYQTVPRLLTLWLDMGEHAKISSNPVFAKVNSAVSVAIDSIPVYKWFTAFPQIVSRVGHSNTKVYAVLSKLISMVIQEYPNQALWLFTSVVKSTKANREQRGKAILDQLRNNPAHASTQLPMLITQCVSMTDELLRLCNHPIDDERKAVSMKKDFPRLAALGRSPLLIPLQESLTANLPPASSGSNSAHNPFPPLAPTFEAFFDEIEVMRSLAKPRKITIRGSNGQIYMFLGKPKDDLRKDARLMDFNAIINKLLKANSESRRRQLHIRTYGVVTLNEECGFIQWVPNTIPVRPVLIKGYDARRIRSWSNELSDVFKKIKETDDKKAAQLFVTKVLPVFPPVFHEWFIETFPEPSAWLASRLSYGRTAAVMSMVGFILGLGDRHCENILLDANTGDVVHVDFNCLFEKGKTLETPERVPFRLTQNMVDGLGVTGVEGVFRIACEVTMQLLRDNKDSLMSVLDAFIHDPLVEWEDEKRRMDRDGRRNVVKSTTDLRHLAKNALLPIEKKLKGIYSTSKERHEKEISTSNLVQMLIQEATDDANLAKMYPGWAAWH</sequence>
<comment type="caution">
    <text evidence="1">The sequence shown here is derived from an EMBL/GenBank/DDBJ whole genome shotgun (WGS) entry which is preliminary data.</text>
</comment>
<evidence type="ECO:0000313" key="2">
    <source>
        <dbReference type="Proteomes" id="UP000790709"/>
    </source>
</evidence>
<accession>A0ACB8C1L4</accession>
<dbReference type="EMBL" id="MU266327">
    <property type="protein sequence ID" value="KAH7931163.1"/>
    <property type="molecule type" value="Genomic_DNA"/>
</dbReference>
<dbReference type="Proteomes" id="UP000790709">
    <property type="component" value="Unassembled WGS sequence"/>
</dbReference>
<gene>
    <name evidence="1" type="ORF">BV22DRAFT_1052917</name>
</gene>
<organism evidence="1 2">
    <name type="scientific">Leucogyrophana mollusca</name>
    <dbReference type="NCBI Taxonomy" id="85980"/>
    <lineage>
        <taxon>Eukaryota</taxon>
        <taxon>Fungi</taxon>
        <taxon>Dikarya</taxon>
        <taxon>Basidiomycota</taxon>
        <taxon>Agaricomycotina</taxon>
        <taxon>Agaricomycetes</taxon>
        <taxon>Agaricomycetidae</taxon>
        <taxon>Boletales</taxon>
        <taxon>Boletales incertae sedis</taxon>
        <taxon>Leucogyrophana</taxon>
    </lineage>
</organism>
<protein>
    <submittedName>
        <fullName evidence="1">Uncharacterized protein</fullName>
    </submittedName>
</protein>
<keyword evidence="2" id="KW-1185">Reference proteome</keyword>